<comment type="caution">
    <text evidence="7">The sequence shown here is derived from an EMBL/GenBank/DDBJ whole genome shotgun (WGS) entry which is preliminary data.</text>
</comment>
<evidence type="ECO:0000313" key="8">
    <source>
        <dbReference type="Proteomes" id="UP001075354"/>
    </source>
</evidence>
<name>A0AAV7XBC1_9NEOP</name>
<accession>A0AAV7XBC1</accession>
<dbReference type="PROSITE" id="PS50808">
    <property type="entry name" value="ZF_BED"/>
    <property type="match status" value="1"/>
</dbReference>
<proteinExistence type="predicted"/>
<dbReference type="GO" id="GO:0008270">
    <property type="term" value="F:zinc ion binding"/>
    <property type="evidence" value="ECO:0007669"/>
    <property type="project" value="UniProtKB-KW"/>
</dbReference>
<dbReference type="PANTHER" id="PTHR47501:SF5">
    <property type="entry name" value="HAT C-TERMINAL DIMERISATION DOMAIN-CONTAINING PROTEIN"/>
    <property type="match status" value="1"/>
</dbReference>
<keyword evidence="3" id="KW-0862">Zinc</keyword>
<keyword evidence="1" id="KW-0479">Metal-binding</keyword>
<keyword evidence="2 4" id="KW-0863">Zinc-finger</keyword>
<evidence type="ECO:0000256" key="4">
    <source>
        <dbReference type="PROSITE-ProRule" id="PRU00027"/>
    </source>
</evidence>
<dbReference type="EMBL" id="JAPTSV010000013">
    <property type="protein sequence ID" value="KAJ1521817.1"/>
    <property type="molecule type" value="Genomic_DNA"/>
</dbReference>
<sequence length="692" mass="77706">MPWAAFNATFEFVADVGDGKNFEAKCLLCKKTVRCGHKSSSNLKVHLKGGKHKWTDEQVKTLNVSDKTLKRKLTDADENVSDFFRKRKITQADVDRVVDNLIICETLPHSLVDSPHLKEAVLLGLPSNLTVGCRKSFRKRLDKHHEKMKENLKRALNRVKYVATTADAWTKHGRSFLGMTAHWIDTENFERQSAALALKRLKGRHTHDKLAGEIHGILETYTIANKVSKCTTDSASNFKKAFHVFDKSNPTVGQGFEDLGDGLLDEETASVVDADEVEDEEEDDDGCEPVALSDTFADANMDIFLPPHQRCGSHIVNLIGSEDINESVQINATYKKIYDASTAKLTELWRKQARSELVATAFKEGFGVKLERPGDTRWNSQFDARKQIVGLCSGDGGDNFNATVSSVNLQKLTKVEIRFLQEYVWVLQPVALALDIIQREKNMFLGYLLPTVYSMERQLHHRRHAFSDGKPLKYCEPLARTAVEAIHRPGRFGLLLEERELQLAAVLLPQFKMSWVKEAREVAVLREALIAEAKAVSLSSDLSDAPGKPSPSARAPAAAAGGETQLEAEAEDDPEPMEEERTMEEEFFGFQRQASTAASDDTESPEAEVDRYLNCRSDSIKDCFGANSTGRRQFPRLFHLFLKYNTALPSSASVERLFSRSGHSFSDLRTMLSDLTLEMEVMLKVNQLYWLK</sequence>
<evidence type="ECO:0000313" key="7">
    <source>
        <dbReference type="EMBL" id="KAJ1521817.1"/>
    </source>
</evidence>
<keyword evidence="8" id="KW-1185">Reference proteome</keyword>
<dbReference type="InterPro" id="IPR012337">
    <property type="entry name" value="RNaseH-like_sf"/>
</dbReference>
<dbReference type="PANTHER" id="PTHR47501">
    <property type="entry name" value="TRANSPOSASE-RELATED"/>
    <property type="match status" value="1"/>
</dbReference>
<dbReference type="SUPFAM" id="SSF53098">
    <property type="entry name" value="Ribonuclease H-like"/>
    <property type="match status" value="1"/>
</dbReference>
<dbReference type="InterPro" id="IPR003656">
    <property type="entry name" value="Znf_BED"/>
</dbReference>
<evidence type="ECO:0000256" key="1">
    <source>
        <dbReference type="ARBA" id="ARBA00022723"/>
    </source>
</evidence>
<feature type="domain" description="BED-type" evidence="6">
    <location>
        <begin position="1"/>
        <end position="59"/>
    </location>
</feature>
<gene>
    <name evidence="7" type="ORF">ONE63_003452</name>
</gene>
<evidence type="ECO:0000256" key="3">
    <source>
        <dbReference type="ARBA" id="ARBA00022833"/>
    </source>
</evidence>
<evidence type="ECO:0000256" key="2">
    <source>
        <dbReference type="ARBA" id="ARBA00022771"/>
    </source>
</evidence>
<feature type="compositionally biased region" description="Low complexity" evidence="5">
    <location>
        <begin position="545"/>
        <end position="562"/>
    </location>
</feature>
<dbReference type="GO" id="GO:0003677">
    <property type="term" value="F:DNA binding"/>
    <property type="evidence" value="ECO:0007669"/>
    <property type="project" value="InterPro"/>
</dbReference>
<dbReference type="AlphaFoldDB" id="A0AAV7XBC1"/>
<feature type="compositionally biased region" description="Acidic residues" evidence="5">
    <location>
        <begin position="566"/>
        <end position="582"/>
    </location>
</feature>
<organism evidence="7 8">
    <name type="scientific">Megalurothrips usitatus</name>
    <name type="common">bean blossom thrips</name>
    <dbReference type="NCBI Taxonomy" id="439358"/>
    <lineage>
        <taxon>Eukaryota</taxon>
        <taxon>Metazoa</taxon>
        <taxon>Ecdysozoa</taxon>
        <taxon>Arthropoda</taxon>
        <taxon>Hexapoda</taxon>
        <taxon>Insecta</taxon>
        <taxon>Pterygota</taxon>
        <taxon>Neoptera</taxon>
        <taxon>Paraneoptera</taxon>
        <taxon>Thysanoptera</taxon>
        <taxon>Terebrantia</taxon>
        <taxon>Thripoidea</taxon>
        <taxon>Thripidae</taxon>
        <taxon>Megalurothrips</taxon>
    </lineage>
</organism>
<reference evidence="7" key="1">
    <citation type="submission" date="2022-12" db="EMBL/GenBank/DDBJ databases">
        <title>Chromosome-level genome assembly of the bean flower thrips Megalurothrips usitatus.</title>
        <authorList>
            <person name="Ma L."/>
            <person name="Liu Q."/>
            <person name="Li H."/>
            <person name="Cai W."/>
        </authorList>
    </citation>
    <scope>NUCLEOTIDE SEQUENCE</scope>
    <source>
        <strain evidence="7">Cailab_2022a</strain>
    </source>
</reference>
<evidence type="ECO:0000256" key="5">
    <source>
        <dbReference type="SAM" id="MobiDB-lite"/>
    </source>
</evidence>
<feature type="region of interest" description="Disordered" evidence="5">
    <location>
        <begin position="540"/>
        <end position="582"/>
    </location>
</feature>
<evidence type="ECO:0000259" key="6">
    <source>
        <dbReference type="PROSITE" id="PS50808"/>
    </source>
</evidence>
<protein>
    <recommendedName>
        <fullName evidence="6">BED-type domain-containing protein</fullName>
    </recommendedName>
</protein>
<dbReference type="Proteomes" id="UP001075354">
    <property type="component" value="Chromosome 13"/>
</dbReference>